<organism evidence="6 7">
    <name type="scientific">Massilimicrobiota timonensis</name>
    <dbReference type="NCBI Taxonomy" id="1776392"/>
    <lineage>
        <taxon>Bacteria</taxon>
        <taxon>Bacillati</taxon>
        <taxon>Bacillota</taxon>
        <taxon>Erysipelotrichia</taxon>
        <taxon>Erysipelotrichales</taxon>
        <taxon>Erysipelotrichaceae</taxon>
        <taxon>Massilimicrobiota</taxon>
    </lineage>
</organism>
<name>A0A1Y4T3D6_9FIRM</name>
<dbReference type="InterPro" id="IPR036388">
    <property type="entry name" value="WH-like_DNA-bd_sf"/>
</dbReference>
<dbReference type="GO" id="GO:0097367">
    <property type="term" value="F:carbohydrate derivative binding"/>
    <property type="evidence" value="ECO:0007669"/>
    <property type="project" value="InterPro"/>
</dbReference>
<dbReference type="Proteomes" id="UP000195305">
    <property type="component" value="Unassembled WGS sequence"/>
</dbReference>
<dbReference type="InterPro" id="IPR046348">
    <property type="entry name" value="SIS_dom_sf"/>
</dbReference>
<dbReference type="PANTHER" id="PTHR30514">
    <property type="entry name" value="GLUCOKINASE"/>
    <property type="match status" value="1"/>
</dbReference>
<dbReference type="InterPro" id="IPR000281">
    <property type="entry name" value="HTH_RpiR"/>
</dbReference>
<sequence length="291" mass="33589">MLLKDKMTSITLTRVEQDIVDYLLSHQSLLHKLSTRDIAKKVYCSSSALIRLAHKLGFQGYSQLKEQLIKEQEYLDSHFDHIDANIPFTEYETMMGVVGSVYQVIQEAMNDTISLLHHDSLQKAVKIINQSQHIYIFSFSSYISLATVFQQKMSRVHKHVIVQSCPGEDNYQVDMMNKNDCAIIISYSGENQTLLSASRLIKQKNIPIIVITSLGENTLSHDGEVVLYMSTREKLFSKIANYTSEHSVSLLFDILYSCYFRLKYQKNLEHKIHYSKSVEQEHFSSNQMIKE</sequence>
<dbReference type="Pfam" id="PF01418">
    <property type="entry name" value="HTH_6"/>
    <property type="match status" value="1"/>
</dbReference>
<dbReference type="Gene3D" id="3.40.50.10490">
    <property type="entry name" value="Glucose-6-phosphate isomerase like protein, domain 1"/>
    <property type="match status" value="1"/>
</dbReference>
<feature type="domain" description="SIS" evidence="5">
    <location>
        <begin position="124"/>
        <end position="265"/>
    </location>
</feature>
<keyword evidence="3" id="KW-0804">Transcription</keyword>
<feature type="domain" description="HTH rpiR-type" evidence="4">
    <location>
        <begin position="1"/>
        <end position="75"/>
    </location>
</feature>
<comment type="caution">
    <text evidence="6">The sequence shown here is derived from an EMBL/GenBank/DDBJ whole genome shotgun (WGS) entry which is preliminary data.</text>
</comment>
<dbReference type="Pfam" id="PF01380">
    <property type="entry name" value="SIS"/>
    <property type="match status" value="1"/>
</dbReference>
<evidence type="ECO:0000256" key="2">
    <source>
        <dbReference type="ARBA" id="ARBA00023125"/>
    </source>
</evidence>
<dbReference type="OrthoDB" id="3684496at2"/>
<evidence type="ECO:0000313" key="6">
    <source>
        <dbReference type="EMBL" id="OUQ35741.1"/>
    </source>
</evidence>
<dbReference type="Gene3D" id="1.10.10.10">
    <property type="entry name" value="Winged helix-like DNA-binding domain superfamily/Winged helix DNA-binding domain"/>
    <property type="match status" value="1"/>
</dbReference>
<dbReference type="SUPFAM" id="SSF53697">
    <property type="entry name" value="SIS domain"/>
    <property type="match status" value="1"/>
</dbReference>
<dbReference type="InterPro" id="IPR001347">
    <property type="entry name" value="SIS_dom"/>
</dbReference>
<proteinExistence type="predicted"/>
<evidence type="ECO:0000259" key="5">
    <source>
        <dbReference type="PROSITE" id="PS51464"/>
    </source>
</evidence>
<gene>
    <name evidence="6" type="ORF">B5E75_02865</name>
</gene>
<dbReference type="PROSITE" id="PS51464">
    <property type="entry name" value="SIS"/>
    <property type="match status" value="1"/>
</dbReference>
<accession>A0A1Y4T3D6</accession>
<dbReference type="AlphaFoldDB" id="A0A1Y4T3D6"/>
<evidence type="ECO:0000313" key="7">
    <source>
        <dbReference type="Proteomes" id="UP000195305"/>
    </source>
</evidence>
<dbReference type="InterPro" id="IPR035472">
    <property type="entry name" value="RpiR-like_SIS"/>
</dbReference>
<dbReference type="SUPFAM" id="SSF46689">
    <property type="entry name" value="Homeodomain-like"/>
    <property type="match status" value="1"/>
</dbReference>
<keyword evidence="7" id="KW-1185">Reference proteome</keyword>
<evidence type="ECO:0000256" key="3">
    <source>
        <dbReference type="ARBA" id="ARBA00023163"/>
    </source>
</evidence>
<dbReference type="GO" id="GO:0003677">
    <property type="term" value="F:DNA binding"/>
    <property type="evidence" value="ECO:0007669"/>
    <property type="project" value="UniProtKB-KW"/>
</dbReference>
<dbReference type="PANTHER" id="PTHR30514:SF10">
    <property type="entry name" value="MURR_RPIR FAMILY TRANSCRIPTIONAL REGULATOR"/>
    <property type="match status" value="1"/>
</dbReference>
<dbReference type="EMBL" id="NFLJ01000006">
    <property type="protein sequence ID" value="OUQ35741.1"/>
    <property type="molecule type" value="Genomic_DNA"/>
</dbReference>
<evidence type="ECO:0000256" key="1">
    <source>
        <dbReference type="ARBA" id="ARBA00023015"/>
    </source>
</evidence>
<dbReference type="InterPro" id="IPR009057">
    <property type="entry name" value="Homeodomain-like_sf"/>
</dbReference>
<keyword evidence="1" id="KW-0805">Transcription regulation</keyword>
<dbReference type="GO" id="GO:1901135">
    <property type="term" value="P:carbohydrate derivative metabolic process"/>
    <property type="evidence" value="ECO:0007669"/>
    <property type="project" value="InterPro"/>
</dbReference>
<dbReference type="PROSITE" id="PS51071">
    <property type="entry name" value="HTH_RPIR"/>
    <property type="match status" value="1"/>
</dbReference>
<protein>
    <recommendedName>
        <fullName evidence="8">MurR/RpiR family transcriptional regulator</fullName>
    </recommendedName>
</protein>
<reference evidence="6 7" key="1">
    <citation type="journal article" date="2018" name="BMC Genomics">
        <title>Whole genome sequencing and function prediction of 133 gut anaerobes isolated from chicken caecum in pure cultures.</title>
        <authorList>
            <person name="Medvecky M."/>
            <person name="Cejkova D."/>
            <person name="Polansky O."/>
            <person name="Karasova D."/>
            <person name="Kubasova T."/>
            <person name="Cizek A."/>
            <person name="Rychlik I."/>
        </authorList>
    </citation>
    <scope>NUCLEOTIDE SEQUENCE [LARGE SCALE GENOMIC DNA]</scope>
    <source>
        <strain evidence="6 7">An13</strain>
    </source>
</reference>
<dbReference type="CDD" id="cd05013">
    <property type="entry name" value="SIS_RpiR"/>
    <property type="match status" value="1"/>
</dbReference>
<keyword evidence="2" id="KW-0238">DNA-binding</keyword>
<dbReference type="RefSeq" id="WP_087357289.1">
    <property type="nucleotide sequence ID" value="NZ_NFLJ01000006.1"/>
</dbReference>
<dbReference type="GO" id="GO:0003700">
    <property type="term" value="F:DNA-binding transcription factor activity"/>
    <property type="evidence" value="ECO:0007669"/>
    <property type="project" value="InterPro"/>
</dbReference>
<evidence type="ECO:0000259" key="4">
    <source>
        <dbReference type="PROSITE" id="PS51071"/>
    </source>
</evidence>
<evidence type="ECO:0008006" key="8">
    <source>
        <dbReference type="Google" id="ProtNLM"/>
    </source>
</evidence>
<dbReference type="InterPro" id="IPR047640">
    <property type="entry name" value="RpiR-like"/>
</dbReference>